<evidence type="ECO:0000313" key="3">
    <source>
        <dbReference type="EMBL" id="SET12120.1"/>
    </source>
</evidence>
<dbReference type="STRING" id="1353158.SAMN04488587_0036"/>
<proteinExistence type="predicted"/>
<feature type="domain" description="HVO-A0261-like N-terminal" evidence="2">
    <location>
        <begin position="4"/>
        <end position="81"/>
    </location>
</feature>
<dbReference type="Pfam" id="PF25213">
    <property type="entry name" value="HVO_A0261_N"/>
    <property type="match status" value="1"/>
</dbReference>
<dbReference type="Gene3D" id="1.10.10.10">
    <property type="entry name" value="Winged helix-like DNA-binding domain superfamily/Winged helix DNA-binding domain"/>
    <property type="match status" value="1"/>
</dbReference>
<protein>
    <submittedName>
        <fullName evidence="3">Predicted transcriptional regulator, contains HTH domain</fullName>
    </submittedName>
</protein>
<gene>
    <name evidence="3" type="ORF">SAMN04488587_0036</name>
</gene>
<dbReference type="SUPFAM" id="SSF46785">
    <property type="entry name" value="Winged helix' DNA-binding domain"/>
    <property type="match status" value="1"/>
</dbReference>
<dbReference type="InterPro" id="IPR036388">
    <property type="entry name" value="WH-like_DNA-bd_sf"/>
</dbReference>
<evidence type="ECO:0000313" key="4">
    <source>
        <dbReference type="Proteomes" id="UP000243338"/>
    </source>
</evidence>
<dbReference type="CDD" id="cd00090">
    <property type="entry name" value="HTH_ARSR"/>
    <property type="match status" value="1"/>
</dbReference>
<dbReference type="Proteomes" id="UP000243338">
    <property type="component" value="Unassembled WGS sequence"/>
</dbReference>
<keyword evidence="4" id="KW-1185">Reference proteome</keyword>
<name>A0A1I0BYI7_9EURY</name>
<dbReference type="AlphaFoldDB" id="A0A1I0BYI7"/>
<dbReference type="PIRSF" id="PIRSF006692">
    <property type="entry name" value="TF_HTH_AF0396_prd"/>
    <property type="match status" value="1"/>
</dbReference>
<dbReference type="InterPro" id="IPR057527">
    <property type="entry name" value="HVO_A0261-like_N"/>
</dbReference>
<reference evidence="4" key="1">
    <citation type="submission" date="2016-10" db="EMBL/GenBank/DDBJ databases">
        <authorList>
            <person name="Varghese N."/>
            <person name="Submissions S."/>
        </authorList>
    </citation>
    <scope>NUCLEOTIDE SEQUENCE [LARGE SCALE GENOMIC DNA]</scope>
    <source>
        <strain evidence="4">SLH 33</strain>
    </source>
</reference>
<dbReference type="InterPro" id="IPR016490">
    <property type="entry name" value="Tscrpt_reg_HTH_AF0396-typ3"/>
</dbReference>
<dbReference type="InterPro" id="IPR036390">
    <property type="entry name" value="WH_DNA-bd_sf"/>
</dbReference>
<organism evidence="3 4">
    <name type="scientific">Methanococcoides vulcani</name>
    <dbReference type="NCBI Taxonomy" id="1353158"/>
    <lineage>
        <taxon>Archaea</taxon>
        <taxon>Methanobacteriati</taxon>
        <taxon>Methanobacteriota</taxon>
        <taxon>Stenosarchaea group</taxon>
        <taxon>Methanomicrobia</taxon>
        <taxon>Methanosarcinales</taxon>
        <taxon>Methanosarcinaceae</taxon>
        <taxon>Methanococcoides</taxon>
    </lineage>
</organism>
<evidence type="ECO:0000259" key="1">
    <source>
        <dbReference type="Pfam" id="PF08350"/>
    </source>
</evidence>
<feature type="domain" description="Methanogenesis regulatory protein FilR1 middle" evidence="1">
    <location>
        <begin position="126"/>
        <end position="254"/>
    </location>
</feature>
<dbReference type="InterPro" id="IPR013561">
    <property type="entry name" value="FilR1_middle_dom"/>
</dbReference>
<dbReference type="OrthoDB" id="11410at2157"/>
<sequence length="261" mass="30250">MVLDLIETLFLSEKRENLLILLLNGPTDIKKINSMLDVSSSSILPQIKKLRESGLVHKDDNGTYELTTIGRLIVENMKPLSNMLKVFDKSDLYWDDRELNTIPEELLNNIGDLGEIELVVPDLDHMYEIPEKLISNTSDSQEMSAMLSFFHPDFPRFYKDITNRGVVLDLIVTDSVFERMQNDYEEEMKTILESGNTTFLICKDEVKAPTFNVTEKCAYISFFNSQGRYDHQDIITFEDSAVDWCKELFSYYRELSRPVNE</sequence>
<dbReference type="Pfam" id="PF08350">
    <property type="entry name" value="FilR1_middle"/>
    <property type="match status" value="1"/>
</dbReference>
<dbReference type="RefSeq" id="WP_091690904.1">
    <property type="nucleotide sequence ID" value="NZ_CAAGSJ010000002.1"/>
</dbReference>
<evidence type="ECO:0000259" key="2">
    <source>
        <dbReference type="Pfam" id="PF25213"/>
    </source>
</evidence>
<dbReference type="EMBL" id="FOHQ01000011">
    <property type="protein sequence ID" value="SET12120.1"/>
    <property type="molecule type" value="Genomic_DNA"/>
</dbReference>
<accession>A0A1I0BYI7</accession>
<dbReference type="InterPro" id="IPR011991">
    <property type="entry name" value="ArsR-like_HTH"/>
</dbReference>